<dbReference type="RefSeq" id="WP_345152098.1">
    <property type="nucleotide sequence ID" value="NZ_BAABEO010000020.1"/>
</dbReference>
<accession>A0ABP7CIS3</accession>
<evidence type="ECO:0000313" key="13">
    <source>
        <dbReference type="EMBL" id="GAA3691381.1"/>
    </source>
</evidence>
<evidence type="ECO:0000256" key="10">
    <source>
        <dbReference type="ARBA" id="ARBA00048997"/>
    </source>
</evidence>
<comment type="catalytic activity">
    <reaction evidence="9">
        <text>(2R)-3-phosphoglycerate + UDP-alpha-D-glucose = (2R)-2-O-(alpha-D-glucopyranosyl)-3-phospho-glycerate + UDP + H(+)</text>
        <dbReference type="Rhea" id="RHEA:31319"/>
        <dbReference type="ChEBI" id="CHEBI:15378"/>
        <dbReference type="ChEBI" id="CHEBI:58223"/>
        <dbReference type="ChEBI" id="CHEBI:58272"/>
        <dbReference type="ChEBI" id="CHEBI:58885"/>
        <dbReference type="ChEBI" id="CHEBI:62600"/>
        <dbReference type="EC" id="2.4.1.266"/>
    </reaction>
    <physiologicalReaction direction="left-to-right" evidence="9">
        <dbReference type="Rhea" id="RHEA:31320"/>
    </physiologicalReaction>
</comment>
<keyword evidence="14" id="KW-1185">Reference proteome</keyword>
<dbReference type="Pfam" id="PF00535">
    <property type="entry name" value="Glycos_transf_2"/>
    <property type="match status" value="1"/>
</dbReference>
<dbReference type="SUPFAM" id="SSF53448">
    <property type="entry name" value="Nucleotide-diphospho-sugar transferases"/>
    <property type="match status" value="1"/>
</dbReference>
<evidence type="ECO:0000256" key="9">
    <source>
        <dbReference type="ARBA" id="ARBA00048689"/>
    </source>
</evidence>
<dbReference type="PANTHER" id="PTHR48090:SF10">
    <property type="entry name" value="GLUCOSYL-3-PHOSPHOGLYCERATE SYNTHASE"/>
    <property type="match status" value="1"/>
</dbReference>
<evidence type="ECO:0000256" key="4">
    <source>
        <dbReference type="ARBA" id="ARBA00022676"/>
    </source>
</evidence>
<gene>
    <name evidence="13" type="ORF">GCM10023081_31030</name>
</gene>
<evidence type="ECO:0000313" key="14">
    <source>
        <dbReference type="Proteomes" id="UP001500752"/>
    </source>
</evidence>
<comment type="cofactor">
    <cofactor evidence="2">
        <name>Mg(2+)</name>
        <dbReference type="ChEBI" id="CHEBI:18420"/>
    </cofactor>
</comment>
<name>A0ABP7CIS3_9MICC</name>
<dbReference type="NCBIfam" id="NF010496">
    <property type="entry name" value="PRK13915.1"/>
    <property type="match status" value="1"/>
</dbReference>
<dbReference type="Proteomes" id="UP001500752">
    <property type="component" value="Unassembled WGS sequence"/>
</dbReference>
<dbReference type="EMBL" id="BAABEO010000020">
    <property type="protein sequence ID" value="GAA3691381.1"/>
    <property type="molecule type" value="Genomic_DNA"/>
</dbReference>
<evidence type="ECO:0000256" key="7">
    <source>
        <dbReference type="ARBA" id="ARBA00039022"/>
    </source>
</evidence>
<evidence type="ECO:0000256" key="11">
    <source>
        <dbReference type="SAM" id="MobiDB-lite"/>
    </source>
</evidence>
<evidence type="ECO:0000259" key="12">
    <source>
        <dbReference type="Pfam" id="PF00535"/>
    </source>
</evidence>
<feature type="domain" description="Glycosyltransferase 2-like" evidence="12">
    <location>
        <begin position="37"/>
        <end position="132"/>
    </location>
</feature>
<comment type="catalytic activity">
    <reaction evidence="10">
        <text>an NDP-alpha-D-glucose + (2R)-3-phosphoglycerate = (2R)-2-O-(alpha-D-glucopyranosyl)-3-phospho-glycerate + a ribonucleoside 5'-diphosphate + H(+)</text>
        <dbReference type="Rhea" id="RHEA:47244"/>
        <dbReference type="ChEBI" id="CHEBI:15378"/>
        <dbReference type="ChEBI" id="CHEBI:57930"/>
        <dbReference type="ChEBI" id="CHEBI:58272"/>
        <dbReference type="ChEBI" id="CHEBI:62600"/>
        <dbReference type="ChEBI" id="CHEBI:76533"/>
        <dbReference type="EC" id="2.4.1.266"/>
    </reaction>
    <physiologicalReaction direction="left-to-right" evidence="10">
        <dbReference type="Rhea" id="RHEA:47245"/>
    </physiologicalReaction>
</comment>
<evidence type="ECO:0000256" key="3">
    <source>
        <dbReference type="ARBA" id="ARBA00006739"/>
    </source>
</evidence>
<comment type="cofactor">
    <cofactor evidence="1">
        <name>Mn(2+)</name>
        <dbReference type="ChEBI" id="CHEBI:29035"/>
    </cofactor>
</comment>
<evidence type="ECO:0000256" key="1">
    <source>
        <dbReference type="ARBA" id="ARBA00001936"/>
    </source>
</evidence>
<dbReference type="InterPro" id="IPR050256">
    <property type="entry name" value="Glycosyltransferase_2"/>
</dbReference>
<keyword evidence="4" id="KW-0328">Glycosyltransferase</keyword>
<proteinExistence type="inferred from homology"/>
<evidence type="ECO:0000256" key="5">
    <source>
        <dbReference type="ARBA" id="ARBA00022679"/>
    </source>
</evidence>
<dbReference type="EC" id="2.4.1.266" evidence="7"/>
<evidence type="ECO:0000256" key="6">
    <source>
        <dbReference type="ARBA" id="ARBA00022842"/>
    </source>
</evidence>
<dbReference type="InterPro" id="IPR001173">
    <property type="entry name" value="Glyco_trans_2-like"/>
</dbReference>
<comment type="caution">
    <text evidence="13">The sequence shown here is derived from an EMBL/GenBank/DDBJ whole genome shotgun (WGS) entry which is preliminary data.</text>
</comment>
<evidence type="ECO:0000256" key="8">
    <source>
        <dbReference type="ARBA" id="ARBA00040894"/>
    </source>
</evidence>
<feature type="region of interest" description="Disordered" evidence="11">
    <location>
        <begin position="273"/>
        <end position="303"/>
    </location>
</feature>
<dbReference type="PANTHER" id="PTHR48090">
    <property type="entry name" value="UNDECAPRENYL-PHOSPHATE 4-DEOXY-4-FORMAMIDO-L-ARABINOSE TRANSFERASE-RELATED"/>
    <property type="match status" value="1"/>
</dbReference>
<keyword evidence="5" id="KW-0808">Transferase</keyword>
<keyword evidence="6" id="KW-0460">Magnesium</keyword>
<dbReference type="Gene3D" id="3.90.550.10">
    <property type="entry name" value="Spore Coat Polysaccharide Biosynthesis Protein SpsA, Chain A"/>
    <property type="match status" value="1"/>
</dbReference>
<reference evidence="14" key="1">
    <citation type="journal article" date="2019" name="Int. J. Syst. Evol. Microbiol.">
        <title>The Global Catalogue of Microorganisms (GCM) 10K type strain sequencing project: providing services to taxonomists for standard genome sequencing and annotation.</title>
        <authorList>
            <consortium name="The Broad Institute Genomics Platform"/>
            <consortium name="The Broad Institute Genome Sequencing Center for Infectious Disease"/>
            <person name="Wu L."/>
            <person name="Ma J."/>
        </authorList>
    </citation>
    <scope>NUCLEOTIDE SEQUENCE [LARGE SCALE GENOMIC DNA]</scope>
    <source>
        <strain evidence="14">JCM 30742</strain>
    </source>
</reference>
<protein>
    <recommendedName>
        <fullName evidence="8">Glucosyl-3-phosphoglycerate synthase</fullName>
        <ecNumber evidence="7">2.4.1.266</ecNumber>
    </recommendedName>
</protein>
<sequence length="323" mass="34595">MQPVTRAAWPLPHTSHSGDWPLAGLLEAKRAAGVAVSVVIPARNEEKTIAGVVGALRRELVDRAGLVDELVVIDSDSVDGTAARAREAGATVHAARGILPELGALPGKGEALWKSLFVTTGEILVFIDADLTEWGVHFVTGLLGPMLHLPRAQLVKGFYDRVSTYQGQAAGLEGGRVTELLARPLLNLWWPELGGLVQPLAGEWAVRRSLFESMEVPTGYGVELATVLEAHARHGLAGLAQVDLGARAHSHQSIHDLSLMATELLAVADRKRNRPAAQDAPPHLVQFSRGPDGAVRPIRRDVPSAVRPKATGLAAYRSKELHR</sequence>
<dbReference type="InterPro" id="IPR029044">
    <property type="entry name" value="Nucleotide-diphossugar_trans"/>
</dbReference>
<evidence type="ECO:0000256" key="2">
    <source>
        <dbReference type="ARBA" id="ARBA00001946"/>
    </source>
</evidence>
<organism evidence="13 14">
    <name type="scientific">Arthrobacter ginkgonis</name>
    <dbReference type="NCBI Taxonomy" id="1630594"/>
    <lineage>
        <taxon>Bacteria</taxon>
        <taxon>Bacillati</taxon>
        <taxon>Actinomycetota</taxon>
        <taxon>Actinomycetes</taxon>
        <taxon>Micrococcales</taxon>
        <taxon>Micrococcaceae</taxon>
        <taxon>Arthrobacter</taxon>
    </lineage>
</organism>
<comment type="similarity">
    <text evidence="3">Belongs to the glycosyltransferase 2 family.</text>
</comment>